<proteinExistence type="predicted"/>
<evidence type="ECO:0000313" key="3">
    <source>
        <dbReference type="Proteomes" id="UP000288951"/>
    </source>
</evidence>
<feature type="chain" id="PRO_5019269109" evidence="1">
    <location>
        <begin position="19"/>
        <end position="1027"/>
    </location>
</feature>
<feature type="signal peptide" evidence="1">
    <location>
        <begin position="1"/>
        <end position="18"/>
    </location>
</feature>
<dbReference type="Proteomes" id="UP000288951">
    <property type="component" value="Unassembled WGS sequence"/>
</dbReference>
<sequence>MKNIFIYLFALISFSTIAQQMQVSIDDASTPKPSGKTFLINIEYVNANTSCNEKKIELNLGQLEFLPNATVIGNAKAVLSTVNSDNILTLTNIPFQIGSHFSFKIGVRFREGVTCNGSKSVIQGKFFDCDKLSVTSNPIEIIASSSYRSKLTLNQVTSYDKKSSQNGYGNDAFCLGKIVRYSVQHTNFDNLNLDGADFNSPLICLDLPKCAIIRGVYDRNSYHKINGGFKETINGDIKTISWIGKDIPFRSVYTMAINDSYDIEVEYPCANIECIGKSQLSTYAIGKDCNDQSIETLRSSIYTNIIPKCDDSCNPVNSNNDVHFIYNLSCPNSYNYTTSNVSIRFNTSSDPNISNTISTEQPTRLYKITLPDGIKLFYVGFNGGRDYCRDKIQQYYLDRNNIPTNEKNAKYIVIKIACLDFSKEVSVGIFFNYTDPSVITSNDKFTFGVTSSINEQITIPYKELIASINNCKPNIRISNNLKKITKGEASSYQTKSIGVSNDVFIYRMEVCNTGEKDQLNTFLRDQLDPRLIYLGGLKIAYTSNSKLTNIPLVYRNSFTFPGTKNTIKITTPSINDSNGGGKLTFENFDLPSELYMFLIIEFKVKVKPGTYADPKNGIENEIITNSMSSNKTLIDLIPITEYKTQFLVWCEDNQEWYDDYVMIRRNENTKLKLRVINTGTKDIKLQNILNLRPLANDTFESNTDPRNTNVPFELKYDCLKYPTVYLDGNQLNNTQVQVDFASNGVDMNRQSLVCSYSQNGSIPNFSNSCNPDSSNWMKVDFKQGLLLKPGQTIEVVYNAKATGNELGTIRNSFATLAFDTNDNCLLSPIQKMDIEKTEEGCKMTPPKPCNECSSFELIKDKKYLVSGWVREESEKEPSKQYLNFKKSYISIAFTDKYEESFQDPIKFLPSGEIIDGWQRIIGEFTVPQESAEFYLELVNDSNASTNQDGTLSYFDDIRIIPSEGNMKSFVYDQKTQRLMAELDENNYSTFYEYDLEGGLIRIKKETEKGVFTIQETRKGSTISKETK</sequence>
<name>A0A437UB84_9FLAO</name>
<accession>A0A437UB84</accession>
<dbReference type="OrthoDB" id="627712at2"/>
<organism evidence="2 3">
    <name type="scientific">Flavobacterium columnare</name>
    <dbReference type="NCBI Taxonomy" id="996"/>
    <lineage>
        <taxon>Bacteria</taxon>
        <taxon>Pseudomonadati</taxon>
        <taxon>Bacteroidota</taxon>
        <taxon>Flavobacteriia</taxon>
        <taxon>Flavobacteriales</taxon>
        <taxon>Flavobacteriaceae</taxon>
        <taxon>Flavobacterium</taxon>
    </lineage>
</organism>
<reference evidence="2" key="1">
    <citation type="submission" date="2018-12" db="EMBL/GenBank/DDBJ databases">
        <title>Draft genome sequence of Flaovobacterium columnare ARS1 isolated from channel catfish in Alabama.</title>
        <authorList>
            <person name="Cai W."/>
            <person name="Arias C."/>
        </authorList>
    </citation>
    <scope>NUCLEOTIDE SEQUENCE [LARGE SCALE GENOMIC DNA]</scope>
    <source>
        <strain evidence="2">ARS1</strain>
    </source>
</reference>
<keyword evidence="1" id="KW-0732">Signal</keyword>
<dbReference type="RefSeq" id="WP_127823354.1">
    <property type="nucleotide sequence ID" value="NZ_RQSM01000003.1"/>
</dbReference>
<dbReference type="Gene3D" id="2.60.120.260">
    <property type="entry name" value="Galactose-binding domain-like"/>
    <property type="match status" value="1"/>
</dbReference>
<dbReference type="AlphaFoldDB" id="A0A437UB84"/>
<keyword evidence="3" id="KW-1185">Reference proteome</keyword>
<gene>
    <name evidence="2" type="ORF">EH230_08130</name>
</gene>
<dbReference type="EMBL" id="RQSM01000003">
    <property type="protein sequence ID" value="RVU90873.1"/>
    <property type="molecule type" value="Genomic_DNA"/>
</dbReference>
<evidence type="ECO:0000256" key="1">
    <source>
        <dbReference type="SAM" id="SignalP"/>
    </source>
</evidence>
<evidence type="ECO:0000313" key="2">
    <source>
        <dbReference type="EMBL" id="RVU90873.1"/>
    </source>
</evidence>
<comment type="caution">
    <text evidence="2">The sequence shown here is derived from an EMBL/GenBank/DDBJ whole genome shotgun (WGS) entry which is preliminary data.</text>
</comment>
<protein>
    <submittedName>
        <fullName evidence="2">Uncharacterized protein</fullName>
    </submittedName>
</protein>